<dbReference type="Proteomes" id="UP000596661">
    <property type="component" value="Chromosome 5"/>
</dbReference>
<dbReference type="OMA" id="HEREKGY"/>
<dbReference type="EMBL" id="UZAU01000435">
    <property type="status" value="NOT_ANNOTATED_CDS"/>
    <property type="molecule type" value="Genomic_DNA"/>
</dbReference>
<dbReference type="AlphaFoldDB" id="A0A803PR43"/>
<dbReference type="SUPFAM" id="SSF56672">
    <property type="entry name" value="DNA/RNA polymerases"/>
    <property type="match status" value="1"/>
</dbReference>
<evidence type="ECO:0000313" key="2">
    <source>
        <dbReference type="EnsemblPlants" id="cds.evm.model.05.610"/>
    </source>
</evidence>
<dbReference type="EnsemblPlants" id="evm.model.05.610">
    <property type="protein sequence ID" value="cds.evm.model.05.610"/>
    <property type="gene ID" value="evm.TU.05.610"/>
</dbReference>
<accession>A0A803PR43</accession>
<reference evidence="2" key="2">
    <citation type="submission" date="2021-03" db="UniProtKB">
        <authorList>
            <consortium name="EnsemblPlants"/>
        </authorList>
    </citation>
    <scope>IDENTIFICATION</scope>
</reference>
<reference evidence="2" key="1">
    <citation type="submission" date="2018-11" db="EMBL/GenBank/DDBJ databases">
        <authorList>
            <person name="Grassa J C."/>
        </authorList>
    </citation>
    <scope>NUCLEOTIDE SEQUENCE [LARGE SCALE GENOMIC DNA]</scope>
</reference>
<evidence type="ECO:0000313" key="3">
    <source>
        <dbReference type="Proteomes" id="UP000596661"/>
    </source>
</evidence>
<dbReference type="InterPro" id="IPR052343">
    <property type="entry name" value="Retrotransposon-Effector_Assoc"/>
</dbReference>
<dbReference type="Pfam" id="PF00078">
    <property type="entry name" value="RVT_1"/>
    <property type="match status" value="1"/>
</dbReference>
<keyword evidence="3" id="KW-1185">Reference proteome</keyword>
<dbReference type="InterPro" id="IPR043502">
    <property type="entry name" value="DNA/RNA_pol_sf"/>
</dbReference>
<name>A0A803PR43_CANSA</name>
<feature type="domain" description="Reverse transcriptase" evidence="1">
    <location>
        <begin position="278"/>
        <end position="389"/>
    </location>
</feature>
<evidence type="ECO:0000259" key="1">
    <source>
        <dbReference type="PROSITE" id="PS50878"/>
    </source>
</evidence>
<dbReference type="InterPro" id="IPR000477">
    <property type="entry name" value="RT_dom"/>
</dbReference>
<dbReference type="PANTHER" id="PTHR46890">
    <property type="entry name" value="NON-LTR RETROLELEMENT REVERSE TRANSCRIPTASE-LIKE PROTEIN-RELATED"/>
    <property type="match status" value="1"/>
</dbReference>
<sequence length="389" mass="45380">MDTGWLNVCPNGGVRNFPIVASDHGPIILDTLTKKGKGSRIFRFYEAWLREQSCSEVIKETWEKNLNRGGADNLTLLLKNTKHALQGWRKQGFGDVDAKLRILEDRLMWIQSQKDFEPWKNEELLVRQKITEEWKRSKLIWKQQSWELWLMHGDRNSKFFHASTMVRRKRNHIWALHDKDGRRKEHEREKGYILMDFFSNLFNSSNPEVPEALEGLITPTISMEENMSLCAIPSGEEIRKQVFQMHPLKAPGPDGMSRIFFRSSWDTVGDKVIICIQEFFRRGALDPDLNFNYICLIPKVLNVEKVELFRPISLCNFVLKIITRIMLQRLRTIMDKVISPFQSAFIPGRWIADATLLGQEVVSTVRKNESKGGLMAIKMDMHKAYDRIE</sequence>
<proteinExistence type="predicted"/>
<organism evidence="2 3">
    <name type="scientific">Cannabis sativa</name>
    <name type="common">Hemp</name>
    <name type="synonym">Marijuana</name>
    <dbReference type="NCBI Taxonomy" id="3483"/>
    <lineage>
        <taxon>Eukaryota</taxon>
        <taxon>Viridiplantae</taxon>
        <taxon>Streptophyta</taxon>
        <taxon>Embryophyta</taxon>
        <taxon>Tracheophyta</taxon>
        <taxon>Spermatophyta</taxon>
        <taxon>Magnoliopsida</taxon>
        <taxon>eudicotyledons</taxon>
        <taxon>Gunneridae</taxon>
        <taxon>Pentapetalae</taxon>
        <taxon>rosids</taxon>
        <taxon>fabids</taxon>
        <taxon>Rosales</taxon>
        <taxon>Cannabaceae</taxon>
        <taxon>Cannabis</taxon>
    </lineage>
</organism>
<protein>
    <recommendedName>
        <fullName evidence="1">Reverse transcriptase domain-containing protein</fullName>
    </recommendedName>
</protein>
<dbReference type="PANTHER" id="PTHR46890:SF28">
    <property type="entry name" value="REVERSE TRANSCRIPTASE DOMAIN-CONTAINING PROTEIN"/>
    <property type="match status" value="1"/>
</dbReference>
<dbReference type="Gramene" id="evm.model.05.610">
    <property type="protein sequence ID" value="cds.evm.model.05.610"/>
    <property type="gene ID" value="evm.TU.05.610"/>
</dbReference>
<dbReference type="PROSITE" id="PS50878">
    <property type="entry name" value="RT_POL"/>
    <property type="match status" value="1"/>
</dbReference>